<accession>A0A844Z3G1</accession>
<feature type="domain" description="Multidrug resistance protein MdtA-like barrel-sandwich hybrid" evidence="3">
    <location>
        <begin position="105"/>
        <end position="231"/>
    </location>
</feature>
<dbReference type="SUPFAM" id="SSF111369">
    <property type="entry name" value="HlyD-like secretion proteins"/>
    <property type="match status" value="1"/>
</dbReference>
<dbReference type="PANTHER" id="PTHR30469">
    <property type="entry name" value="MULTIDRUG RESISTANCE PROTEIN MDTA"/>
    <property type="match status" value="1"/>
</dbReference>
<evidence type="ECO:0000313" key="7">
    <source>
        <dbReference type="Proteomes" id="UP000460290"/>
    </source>
</evidence>
<dbReference type="Pfam" id="PF25917">
    <property type="entry name" value="BSH_RND"/>
    <property type="match status" value="1"/>
</dbReference>
<feature type="domain" description="CusB-like beta-barrel" evidence="4">
    <location>
        <begin position="246"/>
        <end position="316"/>
    </location>
</feature>
<dbReference type="Pfam" id="PF25989">
    <property type="entry name" value="YknX_C"/>
    <property type="match status" value="1"/>
</dbReference>
<gene>
    <name evidence="6" type="ORF">GRI35_01485</name>
</gene>
<dbReference type="OrthoDB" id="7422354at2"/>
<dbReference type="Gene3D" id="2.40.50.100">
    <property type="match status" value="1"/>
</dbReference>
<evidence type="ECO:0000256" key="2">
    <source>
        <dbReference type="SAM" id="Phobius"/>
    </source>
</evidence>
<dbReference type="PANTHER" id="PTHR30469:SF15">
    <property type="entry name" value="HLYD FAMILY OF SECRETION PROTEINS"/>
    <property type="match status" value="1"/>
</dbReference>
<dbReference type="InterPro" id="IPR058792">
    <property type="entry name" value="Beta-barrel_RND_2"/>
</dbReference>
<evidence type="ECO:0000259" key="4">
    <source>
        <dbReference type="Pfam" id="PF25954"/>
    </source>
</evidence>
<dbReference type="InterPro" id="IPR058637">
    <property type="entry name" value="YknX-like_C"/>
</dbReference>
<protein>
    <submittedName>
        <fullName evidence="6">Efflux RND transporter periplasmic adaptor subunit</fullName>
    </submittedName>
</protein>
<evidence type="ECO:0000256" key="1">
    <source>
        <dbReference type="ARBA" id="ARBA00009477"/>
    </source>
</evidence>
<dbReference type="RefSeq" id="WP_160612383.1">
    <property type="nucleotide sequence ID" value="NZ_JAUFQM010000001.1"/>
</dbReference>
<dbReference type="Proteomes" id="UP000460290">
    <property type="component" value="Unassembled WGS sequence"/>
</dbReference>
<dbReference type="GO" id="GO:0015562">
    <property type="term" value="F:efflux transmembrane transporter activity"/>
    <property type="evidence" value="ECO:0007669"/>
    <property type="project" value="TreeGrafter"/>
</dbReference>
<evidence type="ECO:0000259" key="5">
    <source>
        <dbReference type="Pfam" id="PF25989"/>
    </source>
</evidence>
<dbReference type="EMBL" id="WTYZ01000001">
    <property type="protein sequence ID" value="MXO82044.1"/>
    <property type="molecule type" value="Genomic_DNA"/>
</dbReference>
<evidence type="ECO:0000313" key="6">
    <source>
        <dbReference type="EMBL" id="MXO82044.1"/>
    </source>
</evidence>
<dbReference type="InterPro" id="IPR006143">
    <property type="entry name" value="RND_pump_MFP"/>
</dbReference>
<evidence type="ECO:0000259" key="3">
    <source>
        <dbReference type="Pfam" id="PF25917"/>
    </source>
</evidence>
<dbReference type="Pfam" id="PF25954">
    <property type="entry name" value="Beta-barrel_RND_2"/>
    <property type="match status" value="1"/>
</dbReference>
<dbReference type="Gene3D" id="2.40.30.170">
    <property type="match status" value="1"/>
</dbReference>
<comment type="caution">
    <text evidence="6">The sequence shown here is derived from an EMBL/GenBank/DDBJ whole genome shotgun (WGS) entry which is preliminary data.</text>
</comment>
<organism evidence="6 7">
    <name type="scientific">Pontixanthobacter aestiaquae</name>
    <dbReference type="NCBI Taxonomy" id="1509367"/>
    <lineage>
        <taxon>Bacteria</taxon>
        <taxon>Pseudomonadati</taxon>
        <taxon>Pseudomonadota</taxon>
        <taxon>Alphaproteobacteria</taxon>
        <taxon>Sphingomonadales</taxon>
        <taxon>Erythrobacteraceae</taxon>
        <taxon>Pontixanthobacter</taxon>
    </lineage>
</organism>
<proteinExistence type="inferred from homology"/>
<dbReference type="AlphaFoldDB" id="A0A844Z3G1"/>
<feature type="domain" description="YknX-like C-terminal permuted SH3-like" evidence="5">
    <location>
        <begin position="322"/>
        <end position="388"/>
    </location>
</feature>
<dbReference type="GO" id="GO:1990281">
    <property type="term" value="C:efflux pump complex"/>
    <property type="evidence" value="ECO:0007669"/>
    <property type="project" value="TreeGrafter"/>
</dbReference>
<keyword evidence="2" id="KW-1133">Transmembrane helix</keyword>
<keyword evidence="2" id="KW-0472">Membrane</keyword>
<dbReference type="InterPro" id="IPR058625">
    <property type="entry name" value="MdtA-like_BSH"/>
</dbReference>
<keyword evidence="2" id="KW-0812">Transmembrane</keyword>
<dbReference type="NCBIfam" id="TIGR01730">
    <property type="entry name" value="RND_mfp"/>
    <property type="match status" value="1"/>
</dbReference>
<dbReference type="Gene3D" id="2.40.420.20">
    <property type="match status" value="1"/>
</dbReference>
<keyword evidence="7" id="KW-1185">Reference proteome</keyword>
<sequence>MNYETTVQADGGEYSSNKLDVDVPTTQGRRKLWTVIGILIAAVAAAALAYFLVTGGTTEVADDREEQGASITVVSPGQATIAGEIVATGTLAARRELPVGVDGAGGKVVAVYVDAGSWVRQGQPLAAIDRSVQNQQAASAAASVEVADSDARLAQANLDRALQLVERGFISKADVDRLTATRDRAVAQVKVAQAQLNQIRASNSRLTITAPASGLVLERNTEPGQVVSAGSGALFRIAKGGEMELMARVSETDLAKLSVGVEARIVPVGSEKTFAGQVWQVSPTINPQDRQGIARIALPYAPELRPGGFASATISSGTVVATVLPESAILSDSDGSYVYVIDSDNKARRQPVKTGLVTNNGIAVTEGLDGTEAIVERAGGFLTPGETVRPKRADQGEG</sequence>
<feature type="transmembrane region" description="Helical" evidence="2">
    <location>
        <begin position="32"/>
        <end position="53"/>
    </location>
</feature>
<name>A0A844Z3G1_9SPHN</name>
<comment type="similarity">
    <text evidence="1">Belongs to the membrane fusion protein (MFP) (TC 8.A.1) family.</text>
</comment>
<dbReference type="Gene3D" id="1.10.287.470">
    <property type="entry name" value="Helix hairpin bin"/>
    <property type="match status" value="1"/>
</dbReference>
<reference evidence="6 7" key="1">
    <citation type="submission" date="2019-12" db="EMBL/GenBank/DDBJ databases">
        <title>Genomic-based taxomic classification of the family Erythrobacteraceae.</title>
        <authorList>
            <person name="Xu L."/>
        </authorList>
    </citation>
    <scope>NUCLEOTIDE SEQUENCE [LARGE SCALE GENOMIC DNA]</scope>
    <source>
        <strain evidence="6 7">KCTC 42006</strain>
    </source>
</reference>